<dbReference type="OMA" id="TREFNEG"/>
<protein>
    <submittedName>
        <fullName evidence="1">Uncharacterized protein</fullName>
    </submittedName>
</protein>
<gene>
    <name evidence="1" type="ORF">TVY486_0302230</name>
</gene>
<evidence type="ECO:0000313" key="1">
    <source>
        <dbReference type="EMBL" id="CCC47036.1"/>
    </source>
</evidence>
<sequence>MPRTQTYSQVAEQPRCFAREELVRSRLLAELSTLREKHEKLLSKLRKCNFSSPCCSPQRDDGNGVSSVWSCSCSLRQGVAPLLGQDDRDAIEALFNDSQDDFTREFNEGRGRVERGDLVQKVASLPFPR</sequence>
<dbReference type="AlphaFoldDB" id="G0TSV7"/>
<name>G0TSV7_TRYVY</name>
<proteinExistence type="predicted"/>
<reference evidence="1" key="1">
    <citation type="journal article" date="2012" name="Proc. Natl. Acad. Sci. U.S.A.">
        <title>Antigenic diversity is generated by distinct evolutionary mechanisms in African trypanosome species.</title>
        <authorList>
            <person name="Jackson A.P."/>
            <person name="Berry A."/>
            <person name="Aslett M."/>
            <person name="Allison H.C."/>
            <person name="Burton P."/>
            <person name="Vavrova-Anderson J."/>
            <person name="Brown R."/>
            <person name="Browne H."/>
            <person name="Corton N."/>
            <person name="Hauser H."/>
            <person name="Gamble J."/>
            <person name="Gilderthorp R."/>
            <person name="Marcello L."/>
            <person name="McQuillan J."/>
            <person name="Otto T.D."/>
            <person name="Quail M.A."/>
            <person name="Sanders M.J."/>
            <person name="van Tonder A."/>
            <person name="Ginger M.L."/>
            <person name="Field M.C."/>
            <person name="Barry J.D."/>
            <person name="Hertz-Fowler C."/>
            <person name="Berriman M."/>
        </authorList>
    </citation>
    <scope>NUCLEOTIDE SEQUENCE</scope>
    <source>
        <strain evidence="1">Y486</strain>
    </source>
</reference>
<organism evidence="1">
    <name type="scientific">Trypanosoma vivax (strain Y486)</name>
    <dbReference type="NCBI Taxonomy" id="1055687"/>
    <lineage>
        <taxon>Eukaryota</taxon>
        <taxon>Discoba</taxon>
        <taxon>Euglenozoa</taxon>
        <taxon>Kinetoplastea</taxon>
        <taxon>Metakinetoplastina</taxon>
        <taxon>Trypanosomatida</taxon>
        <taxon>Trypanosomatidae</taxon>
        <taxon>Trypanosoma</taxon>
        <taxon>Duttonella</taxon>
    </lineage>
</organism>
<accession>G0TSV7</accession>
<dbReference type="VEuPathDB" id="TriTrypDB:TvY486_0302230"/>
<dbReference type="EMBL" id="HE573019">
    <property type="protein sequence ID" value="CCC47036.1"/>
    <property type="molecule type" value="Genomic_DNA"/>
</dbReference>